<dbReference type="OrthoDB" id="7619475at2"/>
<evidence type="ECO:0000256" key="4">
    <source>
        <dbReference type="ARBA" id="ARBA00022989"/>
    </source>
</evidence>
<evidence type="ECO:0000256" key="6">
    <source>
        <dbReference type="SAM" id="Phobius"/>
    </source>
</evidence>
<dbReference type="InterPro" id="IPR007267">
    <property type="entry name" value="GtrA_DPMS_TM"/>
</dbReference>
<comment type="caution">
    <text evidence="8">The sequence shown here is derived from an EMBL/GenBank/DDBJ whole genome shotgun (WGS) entry which is preliminary data.</text>
</comment>
<protein>
    <submittedName>
        <fullName evidence="8">Putative flippase GtrA</fullName>
    </submittedName>
</protein>
<feature type="transmembrane region" description="Helical" evidence="6">
    <location>
        <begin position="95"/>
        <end position="121"/>
    </location>
</feature>
<dbReference type="InterPro" id="IPR051401">
    <property type="entry name" value="GtrA_CellWall_Glycosyl"/>
</dbReference>
<dbReference type="AlphaFoldDB" id="A0A327XPR9"/>
<evidence type="ECO:0000313" key="8">
    <source>
        <dbReference type="EMBL" id="RAK09936.1"/>
    </source>
</evidence>
<comment type="similarity">
    <text evidence="2">Belongs to the GtrA family.</text>
</comment>
<dbReference type="Proteomes" id="UP000249165">
    <property type="component" value="Unassembled WGS sequence"/>
</dbReference>
<evidence type="ECO:0000259" key="7">
    <source>
        <dbReference type="Pfam" id="PF04138"/>
    </source>
</evidence>
<name>A0A327XPR9_9RHOB</name>
<evidence type="ECO:0000256" key="3">
    <source>
        <dbReference type="ARBA" id="ARBA00022692"/>
    </source>
</evidence>
<feature type="transmembrane region" description="Helical" evidence="6">
    <location>
        <begin position="71"/>
        <end position="89"/>
    </location>
</feature>
<dbReference type="GO" id="GO:0005886">
    <property type="term" value="C:plasma membrane"/>
    <property type="evidence" value="ECO:0007669"/>
    <property type="project" value="TreeGrafter"/>
</dbReference>
<accession>A0A327XPR9</accession>
<keyword evidence="4 6" id="KW-1133">Transmembrane helix</keyword>
<evidence type="ECO:0000256" key="2">
    <source>
        <dbReference type="ARBA" id="ARBA00009399"/>
    </source>
</evidence>
<dbReference type="Pfam" id="PF04138">
    <property type="entry name" value="GtrA_DPMS_TM"/>
    <property type="match status" value="1"/>
</dbReference>
<evidence type="ECO:0000313" key="9">
    <source>
        <dbReference type="Proteomes" id="UP000249165"/>
    </source>
</evidence>
<keyword evidence="3 6" id="KW-0812">Transmembrane</keyword>
<evidence type="ECO:0000256" key="5">
    <source>
        <dbReference type="ARBA" id="ARBA00023136"/>
    </source>
</evidence>
<dbReference type="PANTHER" id="PTHR38459">
    <property type="entry name" value="PROPHAGE BACTOPRENOL-LINKED GLUCOSE TRANSLOCASE HOMOLOG"/>
    <property type="match status" value="1"/>
</dbReference>
<keyword evidence="5 6" id="KW-0472">Membrane</keyword>
<dbReference type="PANTHER" id="PTHR38459:SF1">
    <property type="entry name" value="PROPHAGE BACTOPRENOL-LINKED GLUCOSE TRANSLOCASE HOMOLOG"/>
    <property type="match status" value="1"/>
</dbReference>
<gene>
    <name evidence="8" type="ORF">ATI53_106112</name>
</gene>
<dbReference type="RefSeq" id="WP_111551219.1">
    <property type="nucleotide sequence ID" value="NZ_LIGK01000043.1"/>
</dbReference>
<comment type="subcellular location">
    <subcellularLocation>
        <location evidence="1">Membrane</location>
        <topology evidence="1">Multi-pass membrane protein</topology>
    </subcellularLocation>
</comment>
<keyword evidence="9" id="KW-1185">Reference proteome</keyword>
<organism evidence="8 9">
    <name type="scientific">Salipiger aestuarii</name>
    <dbReference type="NCBI Taxonomy" id="568098"/>
    <lineage>
        <taxon>Bacteria</taxon>
        <taxon>Pseudomonadati</taxon>
        <taxon>Pseudomonadota</taxon>
        <taxon>Alphaproteobacteria</taxon>
        <taxon>Rhodobacterales</taxon>
        <taxon>Roseobacteraceae</taxon>
        <taxon>Salipiger</taxon>
    </lineage>
</organism>
<reference evidence="8 9" key="1">
    <citation type="submission" date="2018-06" db="EMBL/GenBank/DDBJ databases">
        <title>Genomic Encyclopedia of Archaeal and Bacterial Type Strains, Phase II (KMG-II): from individual species to whole genera.</title>
        <authorList>
            <person name="Goeker M."/>
        </authorList>
    </citation>
    <scope>NUCLEOTIDE SEQUENCE [LARGE SCALE GENOMIC DNA]</scope>
    <source>
        <strain evidence="8 9">DSM 22011</strain>
    </source>
</reference>
<feature type="domain" description="GtrA/DPMS transmembrane" evidence="7">
    <location>
        <begin position="5"/>
        <end position="122"/>
    </location>
</feature>
<feature type="transmembrane region" description="Helical" evidence="6">
    <location>
        <begin position="31"/>
        <end position="50"/>
    </location>
</feature>
<evidence type="ECO:0000256" key="1">
    <source>
        <dbReference type="ARBA" id="ARBA00004141"/>
    </source>
</evidence>
<sequence length="132" mass="14184">MEILRFFSVSVLGVVADLAIAWTAAQLFGLPLWLGATIGFTAAAAGNYALHERWTFRRDAAGLSRRRGLQYLAVSVATLLTRLAVVIALERTLGGAWPLAILIAGAGVSFLVNFFLSKFLVFAGPDSKRTQS</sequence>
<dbReference type="EMBL" id="QLMG01000061">
    <property type="protein sequence ID" value="RAK09936.1"/>
    <property type="molecule type" value="Genomic_DNA"/>
</dbReference>
<dbReference type="GO" id="GO:0000271">
    <property type="term" value="P:polysaccharide biosynthetic process"/>
    <property type="evidence" value="ECO:0007669"/>
    <property type="project" value="InterPro"/>
</dbReference>
<proteinExistence type="inferred from homology"/>